<dbReference type="InterPro" id="IPR011009">
    <property type="entry name" value="Kinase-like_dom_sf"/>
</dbReference>
<dbReference type="InterPro" id="IPR045307">
    <property type="entry name" value="ADCK1_dom"/>
</dbReference>
<proteinExistence type="inferred from homology"/>
<organism evidence="3 4">
    <name type="scientific">Zygosaccharomyces bailii (strain CLIB 213 / ATCC 58445 / CBS 680 / BCRC 21525 / NBRC 1098 / NCYC 1416 / NRRL Y-2227)</name>
    <dbReference type="NCBI Taxonomy" id="1333698"/>
    <lineage>
        <taxon>Eukaryota</taxon>
        <taxon>Fungi</taxon>
        <taxon>Dikarya</taxon>
        <taxon>Ascomycota</taxon>
        <taxon>Saccharomycotina</taxon>
        <taxon>Saccharomycetes</taxon>
        <taxon>Saccharomycetales</taxon>
        <taxon>Saccharomycetaceae</taxon>
        <taxon>Zygosaccharomyces</taxon>
    </lineage>
</organism>
<protein>
    <submittedName>
        <fullName evidence="3">ZYBA0S06-00804g1_1</fullName>
    </submittedName>
</protein>
<feature type="domain" description="ABC1 atypical kinase-like" evidence="2">
    <location>
        <begin position="150"/>
        <end position="404"/>
    </location>
</feature>
<dbReference type="AlphaFoldDB" id="A0A8J2T8G9"/>
<dbReference type="OrthoDB" id="427480at2759"/>
<dbReference type="PANTHER" id="PTHR43173:SF19">
    <property type="entry name" value="AARF DOMAIN-CONTAINING PROTEIN KINASE 1"/>
    <property type="match status" value="1"/>
</dbReference>
<name>A0A8J2T8G9_ZYGB2</name>
<dbReference type="InterPro" id="IPR051130">
    <property type="entry name" value="Mito_struct-func_regulator"/>
</dbReference>
<keyword evidence="4" id="KW-1185">Reference proteome</keyword>
<gene>
    <name evidence="3" type="ORF">BN860_00804g</name>
</gene>
<dbReference type="Pfam" id="PF03109">
    <property type="entry name" value="ABC1"/>
    <property type="match status" value="1"/>
</dbReference>
<accession>A0A8J2T8G9</accession>
<dbReference type="Proteomes" id="UP000019375">
    <property type="component" value="Unassembled WGS sequence"/>
</dbReference>
<sequence length="563" mass="65222">MPLGRVRAFFPTFTRRFATNTEIKRSRINRFKFTKTKIAVGTFAAGGIVYYNTSDTGHEILRHIFLTTRRIGVVTLATARCFYQYKKTLKRNYESEDEKNTALSNCHKYCALVTLHALQSNGGVFIKLGQHIGAMTYLLPQEWTETMIPLQDHCPESTMEEIEDLFRQDLKISIEDKFAEFDPKPIGVASLAQVHTARLKENGQKVAVKCQHPSLKEFVPLDVMMTQTVFNLMDIVFPEYPLTWLGDELQSSIFVELDFTKEARNSIDTQRYFSQYKKETALRIPDVISANKRILIMEFISGRRLDDLAYLDENHISRAEVSACLSHIFNNMIFTPNVGLHCDPHGGNLAIRAVPKHSYLSSNAHNFEIILFDHGLYRFPTTQTRRDYAKFWLALLDHDQAKVKIYAKRFANITDDQFPLFVAAITGRSIEAALNYDISKPRSNDEIKDMAMGMVKGTLFSDLMNILSRIPRIVLLILKTNDLTRNLDECLQNPLGPERSFLIMTQYCARTVYGEAREAINNQYKRWSLCWIWQEIKAWLVYESRKNQLLFYDMALWWKKKFD</sequence>
<comment type="similarity">
    <text evidence="1">Belongs to the protein kinase superfamily. ADCK protein kinase family.</text>
</comment>
<evidence type="ECO:0000259" key="2">
    <source>
        <dbReference type="Pfam" id="PF03109"/>
    </source>
</evidence>
<dbReference type="InterPro" id="IPR004147">
    <property type="entry name" value="ABC1_dom"/>
</dbReference>
<reference evidence="4" key="1">
    <citation type="journal article" date="2013" name="Genome Announc.">
        <title>Genome sequence of the food spoilage yeast Zygosaccharomyces bailii CLIB 213(T).</title>
        <authorList>
            <person name="Galeote V."/>
            <person name="Bigey F."/>
            <person name="Devillers H."/>
            <person name="Neuveglise C."/>
            <person name="Dequin S."/>
        </authorList>
    </citation>
    <scope>NUCLEOTIDE SEQUENCE [LARGE SCALE GENOMIC DNA]</scope>
    <source>
        <strain evidence="4">CLIB 213 / ATCC 58445 / CBS 680 / CCRC 21525 / NBRC 1098 / NCYC 1416 / NRRL Y-2227</strain>
    </source>
</reference>
<evidence type="ECO:0000256" key="1">
    <source>
        <dbReference type="ARBA" id="ARBA00009670"/>
    </source>
</evidence>
<dbReference type="SUPFAM" id="SSF56112">
    <property type="entry name" value="Protein kinase-like (PK-like)"/>
    <property type="match status" value="1"/>
</dbReference>
<dbReference type="CDD" id="cd13969">
    <property type="entry name" value="ADCK1-like"/>
    <property type="match status" value="1"/>
</dbReference>
<evidence type="ECO:0000313" key="4">
    <source>
        <dbReference type="Proteomes" id="UP000019375"/>
    </source>
</evidence>
<dbReference type="EMBL" id="HG316459">
    <property type="protein sequence ID" value="CDF90111.1"/>
    <property type="molecule type" value="Genomic_DNA"/>
</dbReference>
<dbReference type="GO" id="GO:0005743">
    <property type="term" value="C:mitochondrial inner membrane"/>
    <property type="evidence" value="ECO:0007669"/>
    <property type="project" value="TreeGrafter"/>
</dbReference>
<evidence type="ECO:0000313" key="3">
    <source>
        <dbReference type="EMBL" id="CDF90111.1"/>
    </source>
</evidence>
<dbReference type="GO" id="GO:0007005">
    <property type="term" value="P:mitochondrion organization"/>
    <property type="evidence" value="ECO:0007669"/>
    <property type="project" value="TreeGrafter"/>
</dbReference>
<dbReference type="PANTHER" id="PTHR43173">
    <property type="entry name" value="ABC1 FAMILY PROTEIN"/>
    <property type="match status" value="1"/>
</dbReference>
<dbReference type="GO" id="GO:0055088">
    <property type="term" value="P:lipid homeostasis"/>
    <property type="evidence" value="ECO:0007669"/>
    <property type="project" value="TreeGrafter"/>
</dbReference>